<evidence type="ECO:0000313" key="3">
    <source>
        <dbReference type="Proteomes" id="UP000317010"/>
    </source>
</evidence>
<dbReference type="PIRSF" id="PIRSF030959">
    <property type="entry name" value="UCP030959"/>
    <property type="match status" value="1"/>
</dbReference>
<proteinExistence type="predicted"/>
<dbReference type="OrthoDB" id="794036at2"/>
<dbReference type="Gene3D" id="1.25.40.10">
    <property type="entry name" value="Tetratricopeptide repeat domain"/>
    <property type="match status" value="1"/>
</dbReference>
<protein>
    <recommendedName>
        <fullName evidence="4">Cardiolipin synthase N-terminal domain-containing protein</fullName>
    </recommendedName>
</protein>
<dbReference type="AlphaFoldDB" id="A0A562U6L8"/>
<keyword evidence="1" id="KW-1133">Transmembrane helix</keyword>
<keyword evidence="1" id="KW-0812">Transmembrane</keyword>
<reference evidence="2 3" key="1">
    <citation type="submission" date="2019-07" db="EMBL/GenBank/DDBJ databases">
        <title>Genomic Encyclopedia of Archaeal and Bacterial Type Strains, Phase II (KMG-II): from individual species to whole genera.</title>
        <authorList>
            <person name="Goeker M."/>
        </authorList>
    </citation>
    <scope>NUCLEOTIDE SEQUENCE [LARGE SCALE GENOMIC DNA]</scope>
    <source>
        <strain evidence="2 3">ATCC BAA-1854</strain>
    </source>
</reference>
<feature type="transmembrane region" description="Helical" evidence="1">
    <location>
        <begin position="31"/>
        <end position="49"/>
    </location>
</feature>
<keyword evidence="1" id="KW-0472">Membrane</keyword>
<dbReference type="Proteomes" id="UP000317010">
    <property type="component" value="Unassembled WGS sequence"/>
</dbReference>
<sequence length="256" mass="29790">MFFNYGSYYYLIIALQIYCAVHSYRRGTLNNWIFFIIFLPLLGSAFYIYKEILSNRRSYIKPTINVNVSEVLNPGLKIKKLEEQLRFSDTFANKISLADAYLAAGFTDKAIDLYTGSLTGAFAENEHVMAQLIIAYFNQQRYSEVIPLGEKLYKLPQFARSKAHIVYALSLENLGELEQAENEFKAMKGRYSYYEPRYQYGLFLVRVGREKDAWQVFKDMLDEESQLGAVERKANRTWFNKAKEGIKKIPETERTA</sequence>
<dbReference type="RefSeq" id="WP_144911419.1">
    <property type="nucleotide sequence ID" value="NZ_VLLI01000004.1"/>
</dbReference>
<dbReference type="InterPro" id="IPR011990">
    <property type="entry name" value="TPR-like_helical_dom_sf"/>
</dbReference>
<dbReference type="EMBL" id="VLLI01000004">
    <property type="protein sequence ID" value="TWJ01450.1"/>
    <property type="molecule type" value="Genomic_DNA"/>
</dbReference>
<evidence type="ECO:0008006" key="4">
    <source>
        <dbReference type="Google" id="ProtNLM"/>
    </source>
</evidence>
<keyword evidence="3" id="KW-1185">Reference proteome</keyword>
<dbReference type="SUPFAM" id="SSF48452">
    <property type="entry name" value="TPR-like"/>
    <property type="match status" value="1"/>
</dbReference>
<evidence type="ECO:0000256" key="1">
    <source>
        <dbReference type="SAM" id="Phobius"/>
    </source>
</evidence>
<accession>A0A562U6L8</accession>
<name>A0A562U6L8_9SPHI</name>
<organism evidence="2 3">
    <name type="scientific">Mucilaginibacter frigoritolerans</name>
    <dbReference type="NCBI Taxonomy" id="652788"/>
    <lineage>
        <taxon>Bacteria</taxon>
        <taxon>Pseudomonadati</taxon>
        <taxon>Bacteroidota</taxon>
        <taxon>Sphingobacteriia</taxon>
        <taxon>Sphingobacteriales</taxon>
        <taxon>Sphingobacteriaceae</taxon>
        <taxon>Mucilaginibacter</taxon>
    </lineage>
</organism>
<gene>
    <name evidence="2" type="ORF">JN11_01601</name>
</gene>
<feature type="transmembrane region" description="Helical" evidence="1">
    <location>
        <begin position="7"/>
        <end position="25"/>
    </location>
</feature>
<evidence type="ECO:0000313" key="2">
    <source>
        <dbReference type="EMBL" id="TWJ01450.1"/>
    </source>
</evidence>
<comment type="caution">
    <text evidence="2">The sequence shown here is derived from an EMBL/GenBank/DDBJ whole genome shotgun (WGS) entry which is preliminary data.</text>
</comment>
<dbReference type="InterPro" id="IPR014562">
    <property type="entry name" value="UCP030959_TPR_rpt-cont"/>
</dbReference>